<dbReference type="STRING" id="111105.HR09_01910"/>
<accession>A0A0A2E1Q4</accession>
<dbReference type="InterPro" id="IPR011335">
    <property type="entry name" value="Restrct_endonuc-II-like"/>
</dbReference>
<dbReference type="RefSeq" id="WP_039422306.1">
    <property type="nucleotide sequence ID" value="NZ_CALUCC010000005.1"/>
</dbReference>
<dbReference type="OrthoDB" id="9802516at2"/>
<evidence type="ECO:0000256" key="1">
    <source>
        <dbReference type="ARBA" id="ARBA00006738"/>
    </source>
</evidence>
<sequence>MADHNDRGHRGEEIALKHLRQQGYRIEALNWQSGRRELDIVASTSRELVVVEVKTRTEGFLLAPEEAVDARKRRLLSESAHHYVRMYAIDLPVRFDIISVVLNADGSCKRIEHRENAFPLLLKRSQRSTPRRRRL</sequence>
<dbReference type="HAMAP" id="MF_00048">
    <property type="entry name" value="UPF0102"/>
    <property type="match status" value="1"/>
</dbReference>
<dbReference type="PANTHER" id="PTHR34039">
    <property type="entry name" value="UPF0102 PROTEIN YRAN"/>
    <property type="match status" value="1"/>
</dbReference>
<protein>
    <recommendedName>
        <fullName evidence="2">UPF0102 protein HR08_10575</fullName>
    </recommendedName>
</protein>
<dbReference type="PANTHER" id="PTHR34039:SF1">
    <property type="entry name" value="UPF0102 PROTEIN YRAN"/>
    <property type="match status" value="1"/>
</dbReference>
<dbReference type="CDD" id="cd20736">
    <property type="entry name" value="PoNe_Nuclease"/>
    <property type="match status" value="1"/>
</dbReference>
<dbReference type="SUPFAM" id="SSF52980">
    <property type="entry name" value="Restriction endonuclease-like"/>
    <property type="match status" value="1"/>
</dbReference>
<dbReference type="InterPro" id="IPR003509">
    <property type="entry name" value="UPF0102_YraN-like"/>
</dbReference>
<dbReference type="AlphaFoldDB" id="A0A0A2E1Q4"/>
<evidence type="ECO:0000313" key="4">
    <source>
        <dbReference type="Proteomes" id="UP000030130"/>
    </source>
</evidence>
<dbReference type="eggNOG" id="COG0792">
    <property type="taxonomic scope" value="Bacteria"/>
</dbReference>
<evidence type="ECO:0000313" key="3">
    <source>
        <dbReference type="EMBL" id="KGN83887.1"/>
    </source>
</evidence>
<dbReference type="InterPro" id="IPR011856">
    <property type="entry name" value="tRNA_endonuc-like_dom_sf"/>
</dbReference>
<dbReference type="EMBL" id="JRAI01000082">
    <property type="protein sequence ID" value="KGN83887.1"/>
    <property type="molecule type" value="Genomic_DNA"/>
</dbReference>
<evidence type="ECO:0000256" key="2">
    <source>
        <dbReference type="HAMAP-Rule" id="MF_00048"/>
    </source>
</evidence>
<organism evidence="3 4">
    <name type="scientific">Porphyromonas gulae</name>
    <dbReference type="NCBI Taxonomy" id="111105"/>
    <lineage>
        <taxon>Bacteria</taxon>
        <taxon>Pseudomonadati</taxon>
        <taxon>Bacteroidota</taxon>
        <taxon>Bacteroidia</taxon>
        <taxon>Bacteroidales</taxon>
        <taxon>Porphyromonadaceae</taxon>
        <taxon>Porphyromonas</taxon>
    </lineage>
</organism>
<dbReference type="Gene3D" id="3.40.1350.10">
    <property type="match status" value="1"/>
</dbReference>
<dbReference type="Pfam" id="PF02021">
    <property type="entry name" value="UPF0102"/>
    <property type="match status" value="1"/>
</dbReference>
<comment type="caution">
    <text evidence="3">The sequence shown here is derived from an EMBL/GenBank/DDBJ whole genome shotgun (WGS) entry which is preliminary data.</text>
</comment>
<dbReference type="GO" id="GO:0003676">
    <property type="term" value="F:nucleic acid binding"/>
    <property type="evidence" value="ECO:0007669"/>
    <property type="project" value="InterPro"/>
</dbReference>
<gene>
    <name evidence="3" type="ORF">HR08_10575</name>
</gene>
<comment type="similarity">
    <text evidence="1 2">Belongs to the UPF0102 family.</text>
</comment>
<dbReference type="Proteomes" id="UP000030130">
    <property type="component" value="Unassembled WGS sequence"/>
</dbReference>
<proteinExistence type="inferred from homology"/>
<name>A0A0A2E1Q4_9PORP</name>
<reference evidence="3 4" key="1">
    <citation type="submission" date="2014-08" db="EMBL/GenBank/DDBJ databases">
        <title>Porphyromonas gulae strain:COT-052_OH1451 Genome sequencing.</title>
        <authorList>
            <person name="Wallis C."/>
            <person name="Deusch O."/>
            <person name="O'Flynn C."/>
            <person name="Davis I."/>
            <person name="Jospin G."/>
            <person name="Darling A.E."/>
            <person name="Coil D.A."/>
            <person name="Alexiev A."/>
            <person name="Horsfall A."/>
            <person name="Kirkwood N."/>
            <person name="Harris S."/>
            <person name="Eisen J.A."/>
        </authorList>
    </citation>
    <scope>NUCLEOTIDE SEQUENCE [LARGE SCALE GENOMIC DNA]</scope>
    <source>
        <strain evidence="4">COT-052 OH1451</strain>
    </source>
</reference>